<accession>A0AAE0HRM1</accession>
<reference evidence="1" key="2">
    <citation type="submission" date="2023-06" db="EMBL/GenBank/DDBJ databases">
        <authorList>
            <consortium name="Lawrence Berkeley National Laboratory"/>
            <person name="Haridas S."/>
            <person name="Hensen N."/>
            <person name="Bonometti L."/>
            <person name="Westerberg I."/>
            <person name="Brannstrom I.O."/>
            <person name="Guillou S."/>
            <person name="Cros-Aarteil S."/>
            <person name="Calhoun S."/>
            <person name="Kuo A."/>
            <person name="Mondo S."/>
            <person name="Pangilinan J."/>
            <person name="Riley R."/>
            <person name="Labutti K."/>
            <person name="Andreopoulos B."/>
            <person name="Lipzen A."/>
            <person name="Chen C."/>
            <person name="Yanf M."/>
            <person name="Daum C."/>
            <person name="Ng V."/>
            <person name="Clum A."/>
            <person name="Steindorff A."/>
            <person name="Ohm R."/>
            <person name="Martin F."/>
            <person name="Silar P."/>
            <person name="Natvig D."/>
            <person name="Lalanne C."/>
            <person name="Gautier V."/>
            <person name="Ament-Velasquez S.L."/>
            <person name="Kruys A."/>
            <person name="Hutchinson M.I."/>
            <person name="Powell A.J."/>
            <person name="Barry K."/>
            <person name="Miller A.N."/>
            <person name="Grigoriev I.V."/>
            <person name="Debuchy R."/>
            <person name="Gladieux P."/>
            <person name="Thoren M.H."/>
            <person name="Johannesson H."/>
        </authorList>
    </citation>
    <scope>NUCLEOTIDE SEQUENCE</scope>
    <source>
        <strain evidence="1">CBS 168.71</strain>
    </source>
</reference>
<dbReference type="EMBL" id="JAUEPN010000001">
    <property type="protein sequence ID" value="KAK3301410.1"/>
    <property type="molecule type" value="Genomic_DNA"/>
</dbReference>
<evidence type="ECO:0000313" key="1">
    <source>
        <dbReference type="EMBL" id="KAK3301410.1"/>
    </source>
</evidence>
<dbReference type="GeneID" id="87839433"/>
<reference evidence="1" key="1">
    <citation type="journal article" date="2023" name="Mol. Phylogenet. Evol.">
        <title>Genome-scale phylogeny and comparative genomics of the fungal order Sordariales.</title>
        <authorList>
            <person name="Hensen N."/>
            <person name="Bonometti L."/>
            <person name="Westerberg I."/>
            <person name="Brannstrom I.O."/>
            <person name="Guillou S."/>
            <person name="Cros-Aarteil S."/>
            <person name="Calhoun S."/>
            <person name="Haridas S."/>
            <person name="Kuo A."/>
            <person name="Mondo S."/>
            <person name="Pangilinan J."/>
            <person name="Riley R."/>
            <person name="LaButti K."/>
            <person name="Andreopoulos B."/>
            <person name="Lipzen A."/>
            <person name="Chen C."/>
            <person name="Yan M."/>
            <person name="Daum C."/>
            <person name="Ng V."/>
            <person name="Clum A."/>
            <person name="Steindorff A."/>
            <person name="Ohm R.A."/>
            <person name="Martin F."/>
            <person name="Silar P."/>
            <person name="Natvig D.O."/>
            <person name="Lalanne C."/>
            <person name="Gautier V."/>
            <person name="Ament-Velasquez S.L."/>
            <person name="Kruys A."/>
            <person name="Hutchinson M.I."/>
            <person name="Powell A.J."/>
            <person name="Barry K."/>
            <person name="Miller A.N."/>
            <person name="Grigoriev I.V."/>
            <person name="Debuchy R."/>
            <person name="Gladieux P."/>
            <person name="Hiltunen Thoren M."/>
            <person name="Johannesson H."/>
        </authorList>
    </citation>
    <scope>NUCLEOTIDE SEQUENCE</scope>
    <source>
        <strain evidence="1">CBS 168.71</strain>
    </source>
</reference>
<comment type="caution">
    <text evidence="1">The sequence shown here is derived from an EMBL/GenBank/DDBJ whole genome shotgun (WGS) entry which is preliminary data.</text>
</comment>
<proteinExistence type="predicted"/>
<name>A0AAE0HRM1_9PEZI</name>
<gene>
    <name evidence="1" type="ORF">B0H64DRAFT_37656</name>
</gene>
<evidence type="ECO:0000313" key="2">
    <source>
        <dbReference type="Proteomes" id="UP001278766"/>
    </source>
</evidence>
<dbReference type="RefSeq" id="XP_062664924.1">
    <property type="nucleotide sequence ID" value="XM_062802485.1"/>
</dbReference>
<organism evidence="1 2">
    <name type="scientific">Chaetomium fimeti</name>
    <dbReference type="NCBI Taxonomy" id="1854472"/>
    <lineage>
        <taxon>Eukaryota</taxon>
        <taxon>Fungi</taxon>
        <taxon>Dikarya</taxon>
        <taxon>Ascomycota</taxon>
        <taxon>Pezizomycotina</taxon>
        <taxon>Sordariomycetes</taxon>
        <taxon>Sordariomycetidae</taxon>
        <taxon>Sordariales</taxon>
        <taxon>Chaetomiaceae</taxon>
        <taxon>Chaetomium</taxon>
    </lineage>
</organism>
<protein>
    <submittedName>
        <fullName evidence="1">Uncharacterized protein</fullName>
    </submittedName>
</protein>
<sequence>MCLHAQPGLSRRLTYTIRTISLGLPCCLVSGVARITPRLLEGIIPCRFVFPPCVFLVHQPRVLHCILDTLSRHTWYQRMHPRASRQVQNTRCRADKDPTLLAPLRARFTPSLATAYPKRHSRRRAIKKRAGLPTGRGWEVPPLAVVIPDWPHPGFAVEPDLNTI</sequence>
<keyword evidence="2" id="KW-1185">Reference proteome</keyword>
<dbReference type="AlphaFoldDB" id="A0AAE0HRM1"/>
<dbReference type="Proteomes" id="UP001278766">
    <property type="component" value="Unassembled WGS sequence"/>
</dbReference>